<keyword evidence="1" id="KW-1133">Transmembrane helix</keyword>
<comment type="caution">
    <text evidence="2">The sequence shown here is derived from an EMBL/GenBank/DDBJ whole genome shotgun (WGS) entry which is preliminary data.</text>
</comment>
<evidence type="ECO:0000256" key="1">
    <source>
        <dbReference type="SAM" id="Phobius"/>
    </source>
</evidence>
<dbReference type="AlphaFoldDB" id="A0AAN6YA70"/>
<evidence type="ECO:0000313" key="2">
    <source>
        <dbReference type="EMBL" id="KAK4214800.1"/>
    </source>
</evidence>
<sequence length="65" mass="7618">MPLKPRPLKNKYPAYTPCMGFCVLYQMFAMETNLRAQAKPMGMWLRHLHGDVCIVLLFVWSMVSR</sequence>
<dbReference type="EMBL" id="MU858088">
    <property type="protein sequence ID" value="KAK4214800.1"/>
    <property type="molecule type" value="Genomic_DNA"/>
</dbReference>
<keyword evidence="1" id="KW-0472">Membrane</keyword>
<accession>A0AAN6YA70</accession>
<evidence type="ECO:0000313" key="3">
    <source>
        <dbReference type="Proteomes" id="UP001301769"/>
    </source>
</evidence>
<organism evidence="2 3">
    <name type="scientific">Rhypophila decipiens</name>
    <dbReference type="NCBI Taxonomy" id="261697"/>
    <lineage>
        <taxon>Eukaryota</taxon>
        <taxon>Fungi</taxon>
        <taxon>Dikarya</taxon>
        <taxon>Ascomycota</taxon>
        <taxon>Pezizomycotina</taxon>
        <taxon>Sordariomycetes</taxon>
        <taxon>Sordariomycetidae</taxon>
        <taxon>Sordariales</taxon>
        <taxon>Naviculisporaceae</taxon>
        <taxon>Rhypophila</taxon>
    </lineage>
</organism>
<reference evidence="2" key="2">
    <citation type="submission" date="2023-05" db="EMBL/GenBank/DDBJ databases">
        <authorList>
            <consortium name="Lawrence Berkeley National Laboratory"/>
            <person name="Steindorff A."/>
            <person name="Hensen N."/>
            <person name="Bonometti L."/>
            <person name="Westerberg I."/>
            <person name="Brannstrom I.O."/>
            <person name="Guillou S."/>
            <person name="Cros-Aarteil S."/>
            <person name="Calhoun S."/>
            <person name="Haridas S."/>
            <person name="Kuo A."/>
            <person name="Mondo S."/>
            <person name="Pangilinan J."/>
            <person name="Riley R."/>
            <person name="Labutti K."/>
            <person name="Andreopoulos B."/>
            <person name="Lipzen A."/>
            <person name="Chen C."/>
            <person name="Yanf M."/>
            <person name="Daum C."/>
            <person name="Ng V."/>
            <person name="Clum A."/>
            <person name="Ohm R."/>
            <person name="Martin F."/>
            <person name="Silar P."/>
            <person name="Natvig D."/>
            <person name="Lalanne C."/>
            <person name="Gautier V."/>
            <person name="Ament-Velasquez S.L."/>
            <person name="Kruys A."/>
            <person name="Hutchinson M.I."/>
            <person name="Powell A.J."/>
            <person name="Barry K."/>
            <person name="Miller A.N."/>
            <person name="Grigoriev I.V."/>
            <person name="Debuchy R."/>
            <person name="Gladieux P."/>
            <person name="Thoren M.H."/>
            <person name="Johannesson H."/>
        </authorList>
    </citation>
    <scope>NUCLEOTIDE SEQUENCE</scope>
    <source>
        <strain evidence="2">PSN293</strain>
    </source>
</reference>
<reference evidence="2" key="1">
    <citation type="journal article" date="2023" name="Mol. Phylogenet. Evol.">
        <title>Genome-scale phylogeny and comparative genomics of the fungal order Sordariales.</title>
        <authorList>
            <person name="Hensen N."/>
            <person name="Bonometti L."/>
            <person name="Westerberg I."/>
            <person name="Brannstrom I.O."/>
            <person name="Guillou S."/>
            <person name="Cros-Aarteil S."/>
            <person name="Calhoun S."/>
            <person name="Haridas S."/>
            <person name="Kuo A."/>
            <person name="Mondo S."/>
            <person name="Pangilinan J."/>
            <person name="Riley R."/>
            <person name="LaButti K."/>
            <person name="Andreopoulos B."/>
            <person name="Lipzen A."/>
            <person name="Chen C."/>
            <person name="Yan M."/>
            <person name="Daum C."/>
            <person name="Ng V."/>
            <person name="Clum A."/>
            <person name="Steindorff A."/>
            <person name="Ohm R.A."/>
            <person name="Martin F."/>
            <person name="Silar P."/>
            <person name="Natvig D.O."/>
            <person name="Lalanne C."/>
            <person name="Gautier V."/>
            <person name="Ament-Velasquez S.L."/>
            <person name="Kruys A."/>
            <person name="Hutchinson M.I."/>
            <person name="Powell A.J."/>
            <person name="Barry K."/>
            <person name="Miller A.N."/>
            <person name="Grigoriev I.V."/>
            <person name="Debuchy R."/>
            <person name="Gladieux P."/>
            <person name="Hiltunen Thoren M."/>
            <person name="Johannesson H."/>
        </authorList>
    </citation>
    <scope>NUCLEOTIDE SEQUENCE</scope>
    <source>
        <strain evidence="2">PSN293</strain>
    </source>
</reference>
<protein>
    <submittedName>
        <fullName evidence="2">Uncharacterized protein</fullName>
    </submittedName>
</protein>
<keyword evidence="3" id="KW-1185">Reference proteome</keyword>
<keyword evidence="1" id="KW-0812">Transmembrane</keyword>
<proteinExistence type="predicted"/>
<dbReference type="Proteomes" id="UP001301769">
    <property type="component" value="Unassembled WGS sequence"/>
</dbReference>
<gene>
    <name evidence="2" type="ORF">QBC37DRAFT_420499</name>
</gene>
<feature type="transmembrane region" description="Helical" evidence="1">
    <location>
        <begin position="12"/>
        <end position="29"/>
    </location>
</feature>
<name>A0AAN6YA70_9PEZI</name>
<feature type="transmembrane region" description="Helical" evidence="1">
    <location>
        <begin position="44"/>
        <end position="63"/>
    </location>
</feature>